<protein>
    <submittedName>
        <fullName evidence="1">Uncharacterized protein</fullName>
    </submittedName>
</protein>
<sequence>MDSTHHHLNFPKLESDPFEFDNFNFETPFGK</sequence>
<dbReference type="Proteomes" id="UP000188268">
    <property type="component" value="Unassembled WGS sequence"/>
</dbReference>
<gene>
    <name evidence="1" type="ORF">CCACVL1_29678</name>
</gene>
<keyword evidence="2" id="KW-1185">Reference proteome</keyword>
<evidence type="ECO:0000313" key="1">
    <source>
        <dbReference type="EMBL" id="OMO51622.1"/>
    </source>
</evidence>
<proteinExistence type="predicted"/>
<dbReference type="AlphaFoldDB" id="A0A1R3G0K6"/>
<name>A0A1R3G0K6_COCAP</name>
<dbReference type="Gramene" id="OMO51622">
    <property type="protein sequence ID" value="OMO51622"/>
    <property type="gene ID" value="CCACVL1_29678"/>
</dbReference>
<organism evidence="1 2">
    <name type="scientific">Corchorus capsularis</name>
    <name type="common">Jute</name>
    <dbReference type="NCBI Taxonomy" id="210143"/>
    <lineage>
        <taxon>Eukaryota</taxon>
        <taxon>Viridiplantae</taxon>
        <taxon>Streptophyta</taxon>
        <taxon>Embryophyta</taxon>
        <taxon>Tracheophyta</taxon>
        <taxon>Spermatophyta</taxon>
        <taxon>Magnoliopsida</taxon>
        <taxon>eudicotyledons</taxon>
        <taxon>Gunneridae</taxon>
        <taxon>Pentapetalae</taxon>
        <taxon>rosids</taxon>
        <taxon>malvids</taxon>
        <taxon>Malvales</taxon>
        <taxon>Malvaceae</taxon>
        <taxon>Grewioideae</taxon>
        <taxon>Apeibeae</taxon>
        <taxon>Corchorus</taxon>
    </lineage>
</organism>
<comment type="caution">
    <text evidence="1">The sequence shown here is derived from an EMBL/GenBank/DDBJ whole genome shotgun (WGS) entry which is preliminary data.</text>
</comment>
<accession>A0A1R3G0K6</accession>
<dbReference type="EMBL" id="AWWV01015751">
    <property type="protein sequence ID" value="OMO51622.1"/>
    <property type="molecule type" value="Genomic_DNA"/>
</dbReference>
<evidence type="ECO:0000313" key="2">
    <source>
        <dbReference type="Proteomes" id="UP000188268"/>
    </source>
</evidence>
<reference evidence="1 2" key="1">
    <citation type="submission" date="2013-09" db="EMBL/GenBank/DDBJ databases">
        <title>Corchorus capsularis genome sequencing.</title>
        <authorList>
            <person name="Alam M."/>
            <person name="Haque M.S."/>
            <person name="Islam M.S."/>
            <person name="Emdad E.M."/>
            <person name="Islam M.M."/>
            <person name="Ahmed B."/>
            <person name="Halim A."/>
            <person name="Hossen Q.M.M."/>
            <person name="Hossain M.Z."/>
            <person name="Ahmed R."/>
            <person name="Khan M.M."/>
            <person name="Islam R."/>
            <person name="Rashid M.M."/>
            <person name="Khan S.A."/>
            <person name="Rahman M.S."/>
            <person name="Alam M."/>
        </authorList>
    </citation>
    <scope>NUCLEOTIDE SEQUENCE [LARGE SCALE GENOMIC DNA]</scope>
    <source>
        <strain evidence="2">cv. CVL-1</strain>
        <tissue evidence="1">Whole seedling</tissue>
    </source>
</reference>